<dbReference type="CDD" id="cd09117">
    <property type="entry name" value="PLDc_Bfil_DEXD_like"/>
    <property type="match status" value="1"/>
</dbReference>
<comment type="caution">
    <text evidence="2">The sequence shown here is derived from an EMBL/GenBank/DDBJ whole genome shotgun (WGS) entry which is preliminary data.</text>
</comment>
<keyword evidence="3" id="KW-1185">Reference proteome</keyword>
<dbReference type="AlphaFoldDB" id="A0A6B0T4D1"/>
<feature type="region of interest" description="Disordered" evidence="1">
    <location>
        <begin position="174"/>
        <end position="213"/>
    </location>
</feature>
<accession>A0A6B0T4D1</accession>
<gene>
    <name evidence="2" type="ORF">GRX03_15040</name>
</gene>
<dbReference type="Gene3D" id="3.30.870.10">
    <property type="entry name" value="Endonuclease Chain A"/>
    <property type="match status" value="1"/>
</dbReference>
<dbReference type="SUPFAM" id="SSF56024">
    <property type="entry name" value="Phospholipase D/nuclease"/>
    <property type="match status" value="1"/>
</dbReference>
<dbReference type="EMBL" id="WUUT01000006">
    <property type="protein sequence ID" value="MXR52914.1"/>
    <property type="molecule type" value="Genomic_DNA"/>
</dbReference>
<dbReference type="OrthoDB" id="380514at2157"/>
<evidence type="ECO:0000256" key="1">
    <source>
        <dbReference type="SAM" id="MobiDB-lite"/>
    </source>
</evidence>
<evidence type="ECO:0000313" key="2">
    <source>
        <dbReference type="EMBL" id="MXR52914.1"/>
    </source>
</evidence>
<sequence length="345" mass="37888">MSDETFLSGTGETTTQAKLSQLLDETDAQALYFASAYVTQSGVNRIKELLEEHQIETCVAVFGLNGNITQPSAIDTALDLGWGLRLIEGGSHQFHPKIALVGGVEPKPLSEVYGGYIGSANITKGGLVDNIEAGLLVRDEETIDSLSETAGEIWELANPAEDVDLEAYAERYAETARERPTSSQPPGVGASPASETETEEESEPPEKPSYQPEHAKAGWAGLESFTGDYRFQVEFPGTAGEVINEMVGAEEEVDVLCSDGETREMLYDFYEDNGMFRLNIPNEVPGVQQARREESGIAIVRECDEPDASLELEIINEDERVDEFVSRSKREGSWDETPTRLYGWF</sequence>
<organism evidence="2 3">
    <name type="scientific">Halovenus carboxidivorans</name>
    <dbReference type="NCBI Taxonomy" id="2692199"/>
    <lineage>
        <taxon>Archaea</taxon>
        <taxon>Methanobacteriati</taxon>
        <taxon>Methanobacteriota</taxon>
        <taxon>Stenosarchaea group</taxon>
        <taxon>Halobacteria</taxon>
        <taxon>Halobacteriales</taxon>
        <taxon>Haloarculaceae</taxon>
        <taxon>Halovenus</taxon>
    </lineage>
</organism>
<dbReference type="Proteomes" id="UP000466535">
    <property type="component" value="Unassembled WGS sequence"/>
</dbReference>
<name>A0A6B0T4D1_9EURY</name>
<dbReference type="RefSeq" id="WP_159765040.1">
    <property type="nucleotide sequence ID" value="NZ_WUUT01000006.1"/>
</dbReference>
<proteinExistence type="predicted"/>
<evidence type="ECO:0008006" key="4">
    <source>
        <dbReference type="Google" id="ProtNLM"/>
    </source>
</evidence>
<evidence type="ECO:0000313" key="3">
    <source>
        <dbReference type="Proteomes" id="UP000466535"/>
    </source>
</evidence>
<reference evidence="2 3" key="1">
    <citation type="submission" date="2019-12" db="EMBL/GenBank/DDBJ databases">
        <title>Isolation and characterization of three novel carbon monoxide-oxidizing members of Halobacteria from salione crusts and soils.</title>
        <authorList>
            <person name="Myers M.R."/>
            <person name="King G.M."/>
        </authorList>
    </citation>
    <scope>NUCLEOTIDE SEQUENCE [LARGE SCALE GENOMIC DNA]</scope>
    <source>
        <strain evidence="2 3">WSH3</strain>
    </source>
</reference>
<protein>
    <recommendedName>
        <fullName evidence="4">Phospholipase D-like domain-containing protein</fullName>
    </recommendedName>
</protein>